<evidence type="ECO:0000313" key="2">
    <source>
        <dbReference type="EMBL" id="KAK7880328.1"/>
    </source>
</evidence>
<sequence length="190" mass="22200">MHNSELRERERERDPGLISKTCRTSAKASGEASESEAVNETLRKNINRNSSRQFYSGPLGQDSDLRKRPKTSVERFQRSDSLKAFDASLAHNLVLQLMSEERDTEEKEEDSSLNKEEEPDNEQKYPEKEKEKEDEEPDMDAAERGDRDEEEEKHQMDENFQEDLANITCEIAIKQKLIDELENSQDDYRR</sequence>
<feature type="compositionally biased region" description="Basic and acidic residues" evidence="1">
    <location>
        <begin position="141"/>
        <end position="157"/>
    </location>
</feature>
<proteinExistence type="predicted"/>
<accession>A0AAW0MV27</accession>
<reference evidence="3" key="1">
    <citation type="submission" date="2024-04" db="EMBL/GenBank/DDBJ databases">
        <title>Salinicola lusitanus LLJ914,a marine bacterium isolated from the Okinawa Trough.</title>
        <authorList>
            <person name="Li J."/>
        </authorList>
    </citation>
    <scope>NUCLEOTIDE SEQUENCE [LARGE SCALE GENOMIC DNA]</scope>
</reference>
<feature type="compositionally biased region" description="Basic and acidic residues" evidence="1">
    <location>
        <begin position="63"/>
        <end position="81"/>
    </location>
</feature>
<dbReference type="Proteomes" id="UP001460270">
    <property type="component" value="Unassembled WGS sequence"/>
</dbReference>
<dbReference type="AlphaFoldDB" id="A0AAW0MV27"/>
<gene>
    <name evidence="2" type="ORF">WMY93_033030</name>
</gene>
<feature type="compositionally biased region" description="Basic and acidic residues" evidence="1">
    <location>
        <begin position="1"/>
        <end position="15"/>
    </location>
</feature>
<keyword evidence="3" id="KW-1185">Reference proteome</keyword>
<feature type="compositionally biased region" description="Low complexity" evidence="1">
    <location>
        <begin position="25"/>
        <end position="40"/>
    </location>
</feature>
<feature type="region of interest" description="Disordered" evidence="1">
    <location>
        <begin position="1"/>
        <end position="81"/>
    </location>
</feature>
<protein>
    <submittedName>
        <fullName evidence="2">Uncharacterized protein</fullName>
    </submittedName>
</protein>
<organism evidence="2 3">
    <name type="scientific">Mugilogobius chulae</name>
    <name type="common">yellowstripe goby</name>
    <dbReference type="NCBI Taxonomy" id="88201"/>
    <lineage>
        <taxon>Eukaryota</taxon>
        <taxon>Metazoa</taxon>
        <taxon>Chordata</taxon>
        <taxon>Craniata</taxon>
        <taxon>Vertebrata</taxon>
        <taxon>Euteleostomi</taxon>
        <taxon>Actinopterygii</taxon>
        <taxon>Neopterygii</taxon>
        <taxon>Teleostei</taxon>
        <taxon>Neoteleostei</taxon>
        <taxon>Acanthomorphata</taxon>
        <taxon>Gobiaria</taxon>
        <taxon>Gobiiformes</taxon>
        <taxon>Gobioidei</taxon>
        <taxon>Gobiidae</taxon>
        <taxon>Gobionellinae</taxon>
        <taxon>Mugilogobius</taxon>
    </lineage>
</organism>
<feature type="compositionally biased region" description="Basic and acidic residues" evidence="1">
    <location>
        <begin position="99"/>
        <end position="131"/>
    </location>
</feature>
<evidence type="ECO:0000256" key="1">
    <source>
        <dbReference type="SAM" id="MobiDB-lite"/>
    </source>
</evidence>
<dbReference type="EMBL" id="JBBPFD010000114">
    <property type="protein sequence ID" value="KAK7880328.1"/>
    <property type="molecule type" value="Genomic_DNA"/>
</dbReference>
<comment type="caution">
    <text evidence="2">The sequence shown here is derived from an EMBL/GenBank/DDBJ whole genome shotgun (WGS) entry which is preliminary data.</text>
</comment>
<evidence type="ECO:0000313" key="3">
    <source>
        <dbReference type="Proteomes" id="UP001460270"/>
    </source>
</evidence>
<feature type="region of interest" description="Disordered" evidence="1">
    <location>
        <begin position="96"/>
        <end position="162"/>
    </location>
</feature>
<name>A0AAW0MV27_9GOBI</name>